<dbReference type="EMBL" id="SFCI01000430">
    <property type="protein sequence ID" value="TFY79851.1"/>
    <property type="molecule type" value="Genomic_DNA"/>
</dbReference>
<keyword evidence="3" id="KW-1185">Reference proteome</keyword>
<dbReference type="AlphaFoldDB" id="A0A4Z0A0Z2"/>
<organism evidence="2 3">
    <name type="scientific">Hericium alpestre</name>
    <dbReference type="NCBI Taxonomy" id="135208"/>
    <lineage>
        <taxon>Eukaryota</taxon>
        <taxon>Fungi</taxon>
        <taxon>Dikarya</taxon>
        <taxon>Basidiomycota</taxon>
        <taxon>Agaricomycotina</taxon>
        <taxon>Agaricomycetes</taxon>
        <taxon>Russulales</taxon>
        <taxon>Hericiaceae</taxon>
        <taxon>Hericium</taxon>
    </lineage>
</organism>
<accession>A0A4Z0A0Z2</accession>
<proteinExistence type="predicted"/>
<dbReference type="InterPro" id="IPR052055">
    <property type="entry name" value="Hepadnavirus_pol/RT"/>
</dbReference>
<reference evidence="2 3" key="1">
    <citation type="submission" date="2019-02" db="EMBL/GenBank/DDBJ databases">
        <title>Genome sequencing of the rare red list fungi Hericium alpestre (H. flagellum).</title>
        <authorList>
            <person name="Buettner E."/>
            <person name="Kellner H."/>
        </authorList>
    </citation>
    <scope>NUCLEOTIDE SEQUENCE [LARGE SCALE GENOMIC DNA]</scope>
    <source>
        <strain evidence="2 3">DSM 108284</strain>
    </source>
</reference>
<evidence type="ECO:0000313" key="2">
    <source>
        <dbReference type="EMBL" id="TFY79851.1"/>
    </source>
</evidence>
<gene>
    <name evidence="2" type="ORF">EWM64_g4163</name>
</gene>
<dbReference type="PANTHER" id="PTHR33050:SF7">
    <property type="entry name" value="RIBONUCLEASE H"/>
    <property type="match status" value="1"/>
</dbReference>
<feature type="compositionally biased region" description="Basic and acidic residues" evidence="1">
    <location>
        <begin position="407"/>
        <end position="417"/>
    </location>
</feature>
<dbReference type="PANTHER" id="PTHR33050">
    <property type="entry name" value="REVERSE TRANSCRIPTASE DOMAIN-CONTAINING PROTEIN"/>
    <property type="match status" value="1"/>
</dbReference>
<comment type="caution">
    <text evidence="2">The sequence shown here is derived from an EMBL/GenBank/DDBJ whole genome shotgun (WGS) entry which is preliminary data.</text>
</comment>
<dbReference type="STRING" id="135208.A0A4Z0A0Z2"/>
<evidence type="ECO:0000256" key="1">
    <source>
        <dbReference type="SAM" id="MobiDB-lite"/>
    </source>
</evidence>
<dbReference type="OrthoDB" id="2678913at2759"/>
<protein>
    <submittedName>
        <fullName evidence="2">Uncharacterized protein</fullName>
    </submittedName>
</protein>
<dbReference type="Proteomes" id="UP000298061">
    <property type="component" value="Unassembled WGS sequence"/>
</dbReference>
<feature type="region of interest" description="Disordered" evidence="1">
    <location>
        <begin position="392"/>
        <end position="417"/>
    </location>
</feature>
<name>A0A4Z0A0Z2_9AGAM</name>
<sequence length="478" mass="53311">MPLIPTTPHARGALLRPFPYLSLVSHRDQKLLSEMCPKPIARFALDTSASFGGALNCGVYGHLQDAATDIIRHHGIGPLSKWVDDHIIIRILLEHLTAYNALRSEQRARILQRGGPHQSGGRLWYGGSTLPDGRTEEFDEDMVFPIRDLSSSSQRSANDARFSCNLDDINRISDILGIPWQLEKDIPFSTEFPFTGFLWNLSNKTVAIPDAKKSKYLAAITEWQGSPYITSRKFKNYASSGMGIAITIGNHWRAWRLLPNWHTDDRNIGWAEAVGFEFLTRTLIAARSCTDGLTPSHAVVYGDNKGIVEGWWNGRSCNPQINGVFKHVHAVLEAKHLLVHSRYVRSASNPADAPSHGHYPPTCLLIAPIPIPAELQLLVVDYDSPPHHTELKAAASTHSTRHRTKSRHDPSLEHHAERDFHSNRHALEFAITFHEWTNCLHFDVPLPPVNAVVGPPKPYSPGLTPFPSALRPHCPASQ</sequence>
<evidence type="ECO:0000313" key="3">
    <source>
        <dbReference type="Proteomes" id="UP000298061"/>
    </source>
</evidence>